<dbReference type="Gene3D" id="3.30.60.300">
    <property type="match status" value="1"/>
</dbReference>
<evidence type="ECO:0000313" key="5">
    <source>
        <dbReference type="Proteomes" id="UP000645828"/>
    </source>
</evidence>
<dbReference type="Proteomes" id="UP000645828">
    <property type="component" value="Unassembled WGS sequence"/>
</dbReference>
<dbReference type="Gene3D" id="3.90.1170.10">
    <property type="entry name" value="Ribosomal protein L10e/L16"/>
    <property type="match status" value="1"/>
</dbReference>
<evidence type="ECO:0000256" key="3">
    <source>
        <dbReference type="ARBA" id="ARBA00023274"/>
    </source>
</evidence>
<reference evidence="4" key="1">
    <citation type="submission" date="2020-12" db="EMBL/GenBank/DDBJ databases">
        <authorList>
            <consortium name="Molecular Ecology Group"/>
        </authorList>
    </citation>
    <scope>NUCLEOTIDE SEQUENCE</scope>
    <source>
        <strain evidence="4">TBG_1078</strain>
    </source>
</reference>
<comment type="caution">
    <text evidence="4">The sequence shown here is derived from an EMBL/GenBank/DDBJ whole genome shotgun (WGS) entry which is preliminary data.</text>
</comment>
<accession>A0A811XQE2</accession>
<sequence>MGKRITSLFSRNSSIHYWKNRSYPKSPFCRGAPDKKAKLDEFPPCGQIAAHICSSKYMVKSCGKDGFHIRVRLHPFHIIYIKVLSCAEADRFQKGMPGALGSPRAQWPRAHTGHVIVSICTKLKDKEWLIEVLYRAKFKFPGCQNLHNSKQWGFTKFNVDGFEDMVTEKPLIPDGCRVKYIPTHGPLEKWWALHS</sequence>
<dbReference type="GO" id="GO:0003735">
    <property type="term" value="F:structural constituent of ribosome"/>
    <property type="evidence" value="ECO:0007669"/>
    <property type="project" value="InterPro"/>
</dbReference>
<dbReference type="GO" id="GO:0006412">
    <property type="term" value="P:translation"/>
    <property type="evidence" value="ECO:0007669"/>
    <property type="project" value="InterPro"/>
</dbReference>
<dbReference type="InterPro" id="IPR036920">
    <property type="entry name" value="Ribosomal_uL16_sf"/>
</dbReference>
<proteinExistence type="inferred from homology"/>
<dbReference type="InterPro" id="IPR047873">
    <property type="entry name" value="Ribosomal_uL16"/>
</dbReference>
<dbReference type="PANTHER" id="PTHR11726">
    <property type="entry name" value="60S RIBOSOMAL PROTEIN L10"/>
    <property type="match status" value="1"/>
</dbReference>
<dbReference type="AlphaFoldDB" id="A0A811XQE2"/>
<dbReference type="GO" id="GO:1990904">
    <property type="term" value="C:ribonucleoprotein complex"/>
    <property type="evidence" value="ECO:0007669"/>
    <property type="project" value="UniProtKB-KW"/>
</dbReference>
<dbReference type="EMBL" id="CAJHUB010000595">
    <property type="protein sequence ID" value="CAD7666434.1"/>
    <property type="molecule type" value="Genomic_DNA"/>
</dbReference>
<organism evidence="4 5">
    <name type="scientific">Nyctereutes procyonoides</name>
    <name type="common">Raccoon dog</name>
    <name type="synonym">Canis procyonoides</name>
    <dbReference type="NCBI Taxonomy" id="34880"/>
    <lineage>
        <taxon>Eukaryota</taxon>
        <taxon>Metazoa</taxon>
        <taxon>Chordata</taxon>
        <taxon>Craniata</taxon>
        <taxon>Vertebrata</taxon>
        <taxon>Euteleostomi</taxon>
        <taxon>Mammalia</taxon>
        <taxon>Eutheria</taxon>
        <taxon>Laurasiatheria</taxon>
        <taxon>Carnivora</taxon>
        <taxon>Caniformia</taxon>
        <taxon>Canidae</taxon>
        <taxon>Nyctereutes</taxon>
    </lineage>
</organism>
<dbReference type="SUPFAM" id="SSF54686">
    <property type="entry name" value="Ribosomal protein L16p/L10e"/>
    <property type="match status" value="1"/>
</dbReference>
<dbReference type="Pfam" id="PF00252">
    <property type="entry name" value="Ribosomal_L16"/>
    <property type="match status" value="1"/>
</dbReference>
<dbReference type="GO" id="GO:0005840">
    <property type="term" value="C:ribosome"/>
    <property type="evidence" value="ECO:0007669"/>
    <property type="project" value="UniProtKB-KW"/>
</dbReference>
<evidence type="ECO:0000313" key="4">
    <source>
        <dbReference type="EMBL" id="CAD7666434.1"/>
    </source>
</evidence>
<keyword evidence="5" id="KW-1185">Reference proteome</keyword>
<keyword evidence="2" id="KW-0689">Ribosomal protein</keyword>
<evidence type="ECO:0000256" key="2">
    <source>
        <dbReference type="ARBA" id="ARBA00022980"/>
    </source>
</evidence>
<protein>
    <submittedName>
        <fullName evidence="4">(raccoon dog) hypothetical protein</fullName>
    </submittedName>
</protein>
<comment type="similarity">
    <text evidence="1">Belongs to the universal ribosomal protein uL16 family.</text>
</comment>
<dbReference type="InterPro" id="IPR001197">
    <property type="entry name" value="Ribosomal_uL16_euk_arch"/>
</dbReference>
<dbReference type="FunFam" id="3.30.60.300:FF:000001">
    <property type="entry name" value="60S ribosomal protein L10"/>
    <property type="match status" value="1"/>
</dbReference>
<name>A0A811XQE2_NYCPR</name>
<gene>
    <name evidence="4" type="ORF">NYPRO_LOCUS117</name>
</gene>
<keyword evidence="3" id="KW-0687">Ribonucleoprotein</keyword>
<evidence type="ECO:0000256" key="1">
    <source>
        <dbReference type="ARBA" id="ARBA00008931"/>
    </source>
</evidence>